<dbReference type="Gene3D" id="2.60.40.3940">
    <property type="match status" value="1"/>
</dbReference>
<evidence type="ECO:0000313" key="3">
    <source>
        <dbReference type="Proteomes" id="UP000295598"/>
    </source>
</evidence>
<sequence>METVNLAKGALQSNGTAIAANKLATARTIAGVAFDGTANISIPVSNLGVYSKAEVDSRVNAKGNKNTANRSANGWWECGDTNLIIQWVRVQAGRQTWSKVTYPFAFKAHVLGYVASMASVSTGTGHTVVRNVTLSSFEYQAGTASNDETPFVHIMFWGQ</sequence>
<organism evidence="2 3">
    <name type="scientific">Photorhabdus khanii subsp. guanajuatensis</name>
    <dbReference type="NCBI Taxonomy" id="2100166"/>
    <lineage>
        <taxon>Bacteria</taxon>
        <taxon>Pseudomonadati</taxon>
        <taxon>Pseudomonadota</taxon>
        <taxon>Gammaproteobacteria</taxon>
        <taxon>Enterobacterales</taxon>
        <taxon>Morganellaceae</taxon>
        <taxon>Photorhabdus</taxon>
    </lineage>
</organism>
<protein>
    <recommendedName>
        <fullName evidence="1">Putative tail fiber protein gp53-like C-terminal domain-containing protein</fullName>
    </recommendedName>
</protein>
<dbReference type="Proteomes" id="UP000295598">
    <property type="component" value="Unassembled WGS sequence"/>
</dbReference>
<reference evidence="2 3" key="1">
    <citation type="journal article" date="2019" name="Int. J. Syst. Evol. Microbiol.">
        <title>Photorhabdus khanii subsp. guanajuatensis subsp. nov., isolated from Heterorhabditis atacamensis, and Photorhabdus luminescens subsp. mexicana subsp. nov., isolated from Heterorhabditis mexicana entomopathogenic nematodes.</title>
        <authorList>
            <person name="Machado R.A.R."/>
            <person name="Bruno P."/>
            <person name="Arce C.C.M."/>
            <person name="Liechti N."/>
            <person name="Kohler A."/>
            <person name="Bernal J."/>
            <person name="Bruggmann R."/>
            <person name="Turlings T.C.J."/>
        </authorList>
    </citation>
    <scope>NUCLEOTIDE SEQUENCE [LARGE SCALE GENOMIC DNA]</scope>
    <source>
        <strain evidence="2 3">MEX20-17</strain>
    </source>
</reference>
<dbReference type="Pfam" id="PF21882">
    <property type="entry name" value="Gp53-like_C"/>
    <property type="match status" value="1"/>
</dbReference>
<dbReference type="EMBL" id="PUJY01000045">
    <property type="protein sequence ID" value="TDB48213.1"/>
    <property type="molecule type" value="Genomic_DNA"/>
</dbReference>
<dbReference type="AlphaFoldDB" id="A0A4R4J3U6"/>
<name>A0A4R4J3U6_9GAMM</name>
<dbReference type="InterPro" id="IPR054075">
    <property type="entry name" value="Gp53-like_C"/>
</dbReference>
<proteinExistence type="predicted"/>
<evidence type="ECO:0000313" key="2">
    <source>
        <dbReference type="EMBL" id="TDB48213.1"/>
    </source>
</evidence>
<feature type="domain" description="Putative tail fiber protein gp53-like C-terminal" evidence="1">
    <location>
        <begin position="81"/>
        <end position="149"/>
    </location>
</feature>
<accession>A0A4R4J3U6</accession>
<evidence type="ECO:0000259" key="1">
    <source>
        <dbReference type="Pfam" id="PF21882"/>
    </source>
</evidence>
<gene>
    <name evidence="2" type="ORF">C5467_19235</name>
</gene>
<comment type="caution">
    <text evidence="2">The sequence shown here is derived from an EMBL/GenBank/DDBJ whole genome shotgun (WGS) entry which is preliminary data.</text>
</comment>